<proteinExistence type="predicted"/>
<dbReference type="CDD" id="cd00082">
    <property type="entry name" value="HisKA"/>
    <property type="match status" value="1"/>
</dbReference>
<keyword evidence="6" id="KW-0902">Two-component regulatory system</keyword>
<dbReference type="InterPro" id="IPR036097">
    <property type="entry name" value="HisK_dim/P_sf"/>
</dbReference>
<evidence type="ECO:0000259" key="7">
    <source>
        <dbReference type="PROSITE" id="PS50109"/>
    </source>
</evidence>
<dbReference type="RefSeq" id="WP_306100757.1">
    <property type="nucleotide sequence ID" value="NZ_CP162601.1"/>
</dbReference>
<dbReference type="GO" id="GO:0005886">
    <property type="term" value="C:plasma membrane"/>
    <property type="evidence" value="ECO:0007669"/>
    <property type="project" value="TreeGrafter"/>
</dbReference>
<dbReference type="SUPFAM" id="SSF55874">
    <property type="entry name" value="ATPase domain of HSP90 chaperone/DNA topoisomerase II/histidine kinase"/>
    <property type="match status" value="1"/>
</dbReference>
<organism evidence="8">
    <name type="scientific">Vibrio sp. HB236076</name>
    <dbReference type="NCBI Taxonomy" id="3232307"/>
    <lineage>
        <taxon>Bacteria</taxon>
        <taxon>Pseudomonadati</taxon>
        <taxon>Pseudomonadota</taxon>
        <taxon>Gammaproteobacteria</taxon>
        <taxon>Vibrionales</taxon>
        <taxon>Vibrionaceae</taxon>
        <taxon>Vibrio</taxon>
    </lineage>
</organism>
<dbReference type="EMBL" id="CP162601">
    <property type="protein sequence ID" value="XDK24597.1"/>
    <property type="molecule type" value="Genomic_DNA"/>
</dbReference>
<dbReference type="PANTHER" id="PTHR45453">
    <property type="entry name" value="PHOSPHATE REGULON SENSOR PROTEIN PHOR"/>
    <property type="match status" value="1"/>
</dbReference>
<dbReference type="KEGG" id="vih:AB0763_10370"/>
<evidence type="ECO:0000256" key="6">
    <source>
        <dbReference type="ARBA" id="ARBA00023012"/>
    </source>
</evidence>
<dbReference type="GO" id="GO:0016036">
    <property type="term" value="P:cellular response to phosphate starvation"/>
    <property type="evidence" value="ECO:0007669"/>
    <property type="project" value="TreeGrafter"/>
</dbReference>
<accession>A0AB39H9G7</accession>
<evidence type="ECO:0000256" key="1">
    <source>
        <dbReference type="ARBA" id="ARBA00000085"/>
    </source>
</evidence>
<dbReference type="AlphaFoldDB" id="A0AB39H9G7"/>
<dbReference type="PROSITE" id="PS50109">
    <property type="entry name" value="HIS_KIN"/>
    <property type="match status" value="1"/>
</dbReference>
<protein>
    <recommendedName>
        <fullName evidence="2">histidine kinase</fullName>
        <ecNumber evidence="2">2.7.13.3</ecNumber>
    </recommendedName>
</protein>
<feature type="domain" description="Histidine kinase" evidence="7">
    <location>
        <begin position="23"/>
        <end position="202"/>
    </location>
</feature>
<evidence type="ECO:0000256" key="2">
    <source>
        <dbReference type="ARBA" id="ARBA00012438"/>
    </source>
</evidence>
<dbReference type="InterPro" id="IPR005467">
    <property type="entry name" value="His_kinase_dom"/>
</dbReference>
<dbReference type="GO" id="GO:0000155">
    <property type="term" value="F:phosphorelay sensor kinase activity"/>
    <property type="evidence" value="ECO:0007669"/>
    <property type="project" value="InterPro"/>
</dbReference>
<evidence type="ECO:0000256" key="5">
    <source>
        <dbReference type="ARBA" id="ARBA00022777"/>
    </source>
</evidence>
<comment type="catalytic activity">
    <reaction evidence="1">
        <text>ATP + protein L-histidine = ADP + protein N-phospho-L-histidine.</text>
        <dbReference type="EC" id="2.7.13.3"/>
    </reaction>
</comment>
<evidence type="ECO:0000313" key="8">
    <source>
        <dbReference type="EMBL" id="XDK24597.1"/>
    </source>
</evidence>
<dbReference type="SMART" id="SM00387">
    <property type="entry name" value="HATPase_c"/>
    <property type="match status" value="1"/>
</dbReference>
<dbReference type="InterPro" id="IPR003661">
    <property type="entry name" value="HisK_dim/P_dom"/>
</dbReference>
<dbReference type="Gene3D" id="1.10.287.130">
    <property type="match status" value="1"/>
</dbReference>
<dbReference type="Gene3D" id="3.30.565.10">
    <property type="entry name" value="Histidine kinase-like ATPase, C-terminal domain"/>
    <property type="match status" value="1"/>
</dbReference>
<dbReference type="InterPro" id="IPR050351">
    <property type="entry name" value="BphY/WalK/GraS-like"/>
</dbReference>
<dbReference type="SMART" id="SM00388">
    <property type="entry name" value="HisKA"/>
    <property type="match status" value="1"/>
</dbReference>
<name>A0AB39H9G7_9VIBR</name>
<keyword evidence="3" id="KW-0597">Phosphoprotein</keyword>
<keyword evidence="4" id="KW-0808">Transferase</keyword>
<keyword evidence="5 8" id="KW-0418">Kinase</keyword>
<dbReference type="Pfam" id="PF02518">
    <property type="entry name" value="HATPase_c"/>
    <property type="match status" value="1"/>
</dbReference>
<evidence type="ECO:0000256" key="4">
    <source>
        <dbReference type="ARBA" id="ARBA00022679"/>
    </source>
</evidence>
<dbReference type="Pfam" id="PF00512">
    <property type="entry name" value="HisKA"/>
    <property type="match status" value="1"/>
</dbReference>
<sequence length="216" mass="25013">MSVLCDFLQLQYQESHRRQTLLQLSHDLKTPLSSVLGYLETWRLQPGNNNPLIDVAHRNSLKLSKQLQSMLTQAKQQAPMPRYHYVPLNLETLIEHCTENILPQFYRRHIELEIKTESDLRIIGDKALLERLLNNLFDNALRHSPKGGKVICRAKRVSQQGLIEFSIENNIDIHADKGSLGIGIHIVQSILMLHHSHLQTEQTAQRYRQRFCLLDA</sequence>
<dbReference type="PANTHER" id="PTHR45453:SF1">
    <property type="entry name" value="PHOSPHATE REGULON SENSOR PROTEIN PHOR"/>
    <property type="match status" value="1"/>
</dbReference>
<dbReference type="InterPro" id="IPR003594">
    <property type="entry name" value="HATPase_dom"/>
</dbReference>
<dbReference type="SUPFAM" id="SSF47384">
    <property type="entry name" value="Homodimeric domain of signal transducing histidine kinase"/>
    <property type="match status" value="1"/>
</dbReference>
<gene>
    <name evidence="8" type="ORF">AB0763_10370</name>
</gene>
<dbReference type="EC" id="2.7.13.3" evidence="2"/>
<reference evidence="8" key="1">
    <citation type="submission" date="2024-07" db="EMBL/GenBank/DDBJ databases">
        <title>Genome Analysis of a Potential Novel Vibrio Species Secreting pH- and Thermo-stable Alginate Lyase and its Application in Producing Alginate Oligosaccharides.</title>
        <authorList>
            <person name="Huang H."/>
            <person name="Bao K."/>
        </authorList>
    </citation>
    <scope>NUCLEOTIDE SEQUENCE</scope>
    <source>
        <strain evidence="8">HB236076</strain>
    </source>
</reference>
<evidence type="ECO:0000256" key="3">
    <source>
        <dbReference type="ARBA" id="ARBA00022553"/>
    </source>
</evidence>
<dbReference type="GO" id="GO:0004721">
    <property type="term" value="F:phosphoprotein phosphatase activity"/>
    <property type="evidence" value="ECO:0007669"/>
    <property type="project" value="TreeGrafter"/>
</dbReference>
<dbReference type="InterPro" id="IPR036890">
    <property type="entry name" value="HATPase_C_sf"/>
</dbReference>